<dbReference type="Gene3D" id="3.50.50.60">
    <property type="entry name" value="FAD/NAD(P)-binding domain"/>
    <property type="match status" value="1"/>
</dbReference>
<dbReference type="OrthoDB" id="9805337at2"/>
<sequence>MRTIVVGGGVVGLSLAYGLLKAGQPVLVLDGSDGDFRASRGNFGLVWVQGKGADFPPYARWTRTSAKLWSGFAKELEELTNLKLSYENKGGVEYCFSAQEMKERKAELSALRDKLDGDYPFEMLSAEQLKKKIPQIGPKVYGASYCPEDSHVNPLSLLRALSQAVRMLGGDIRTNIRVMEIIPGENQAELITENSERFVADRLVLAAGLGAQALGPQLGFKALVRPQQGQVLITEKMPHFLDHPSGTLRQVNEGGVQIGASKAEVGLNDHEDVLTTASLAAHAADVFPMLANAQIVRSWAALRVMSPDGYPIYQRSDKHHYAWFVTCHSGITLAAAHCELLPRWIMSKNDAPDLSPFSEARF</sequence>
<keyword evidence="4" id="KW-1185">Reference proteome</keyword>
<dbReference type="SUPFAM" id="SSF51905">
    <property type="entry name" value="FAD/NAD(P)-binding domain"/>
    <property type="match status" value="1"/>
</dbReference>
<dbReference type="InterPro" id="IPR006076">
    <property type="entry name" value="FAD-dep_OxRdtase"/>
</dbReference>
<feature type="domain" description="FAD dependent oxidoreductase" evidence="2">
    <location>
        <begin position="3"/>
        <end position="341"/>
    </location>
</feature>
<dbReference type="PANTHER" id="PTHR13847">
    <property type="entry name" value="SARCOSINE DEHYDROGENASE-RELATED"/>
    <property type="match status" value="1"/>
</dbReference>
<dbReference type="SUPFAM" id="SSF54373">
    <property type="entry name" value="FAD-linked reductases, C-terminal domain"/>
    <property type="match status" value="1"/>
</dbReference>
<evidence type="ECO:0000259" key="2">
    <source>
        <dbReference type="Pfam" id="PF01266"/>
    </source>
</evidence>
<dbReference type="EMBL" id="OBEL01000004">
    <property type="protein sequence ID" value="SNZ20399.1"/>
    <property type="molecule type" value="Genomic_DNA"/>
</dbReference>
<evidence type="ECO:0000313" key="3">
    <source>
        <dbReference type="EMBL" id="SNZ20399.1"/>
    </source>
</evidence>
<dbReference type="Proteomes" id="UP000219439">
    <property type="component" value="Unassembled WGS sequence"/>
</dbReference>
<dbReference type="InterPro" id="IPR036188">
    <property type="entry name" value="FAD/NAD-bd_sf"/>
</dbReference>
<dbReference type="RefSeq" id="WP_097154747.1">
    <property type="nucleotide sequence ID" value="NZ_OBEL01000004.1"/>
</dbReference>
<proteinExistence type="predicted"/>
<dbReference type="Pfam" id="PF01266">
    <property type="entry name" value="DAO"/>
    <property type="match status" value="1"/>
</dbReference>
<dbReference type="GO" id="GO:0005737">
    <property type="term" value="C:cytoplasm"/>
    <property type="evidence" value="ECO:0007669"/>
    <property type="project" value="TreeGrafter"/>
</dbReference>
<keyword evidence="1" id="KW-0560">Oxidoreductase</keyword>
<name>A0A285PFB3_9HYPH</name>
<dbReference type="Gene3D" id="3.30.9.10">
    <property type="entry name" value="D-Amino Acid Oxidase, subunit A, domain 2"/>
    <property type="match status" value="1"/>
</dbReference>
<accession>A0A285PFB3</accession>
<organism evidence="3 4">
    <name type="scientific">Cohaesibacter gelatinilyticus</name>
    <dbReference type="NCBI Taxonomy" id="372072"/>
    <lineage>
        <taxon>Bacteria</taxon>
        <taxon>Pseudomonadati</taxon>
        <taxon>Pseudomonadota</taxon>
        <taxon>Alphaproteobacteria</taxon>
        <taxon>Hyphomicrobiales</taxon>
        <taxon>Cohaesibacteraceae</taxon>
    </lineage>
</organism>
<evidence type="ECO:0000256" key="1">
    <source>
        <dbReference type="ARBA" id="ARBA00023002"/>
    </source>
</evidence>
<dbReference type="AlphaFoldDB" id="A0A285PFB3"/>
<reference evidence="3 4" key="1">
    <citation type="submission" date="2017-09" db="EMBL/GenBank/DDBJ databases">
        <authorList>
            <person name="Ehlers B."/>
            <person name="Leendertz F.H."/>
        </authorList>
    </citation>
    <scope>NUCLEOTIDE SEQUENCE [LARGE SCALE GENOMIC DNA]</scope>
    <source>
        <strain evidence="3 4">DSM 18289</strain>
    </source>
</reference>
<gene>
    <name evidence="3" type="ORF">SAMN06265368_3502</name>
</gene>
<protein>
    <submittedName>
        <fullName evidence="3">Glycine/D-amino acid oxidase</fullName>
    </submittedName>
</protein>
<evidence type="ECO:0000313" key="4">
    <source>
        <dbReference type="Proteomes" id="UP000219439"/>
    </source>
</evidence>
<dbReference type="GO" id="GO:0016491">
    <property type="term" value="F:oxidoreductase activity"/>
    <property type="evidence" value="ECO:0007669"/>
    <property type="project" value="UniProtKB-KW"/>
</dbReference>